<dbReference type="GO" id="GO:0030145">
    <property type="term" value="F:manganese ion binding"/>
    <property type="evidence" value="ECO:0007669"/>
    <property type="project" value="TreeGrafter"/>
</dbReference>
<sequence length="349" mass="39262">MKLSFRWYGEDDKVTLENIRQIPGMQSIVTAVYDVPVGEVWSRESIARLKKQVEDAGLGFDVIESIPVHEDIKLGKDTRDKYIANYCENIRRVAEAGIKCICYNFMPVFDWTRTQLDHELGDGSTSLVYYQEQVDAVNPMNSDSDLTLPGWDASYTKDGLKAVVAEYNSMTEDMLWDNLKYFLERVIPVAAECDVNMAIHEDDPCWSIFGLPRIITCEENLDRFLKLVDDKHNGITLCTGSLGCSAKNDVVRMAGKYAAMGRIHFAHLRNVAVLENGFEERAHLSSCGSLDMFGIVKALVDNGFDGYVRPDHGRMIWGETGRAGYGLYDRALGATYLNGLFEAVEKMSK</sequence>
<dbReference type="Proteomes" id="UP000198508">
    <property type="component" value="Unassembled WGS sequence"/>
</dbReference>
<dbReference type="EMBL" id="FOIM01000010">
    <property type="protein sequence ID" value="SET65872.1"/>
    <property type="molecule type" value="Genomic_DNA"/>
</dbReference>
<proteinExistence type="inferred from homology"/>
<comment type="cofactor">
    <cofactor evidence="9">
        <name>Fe(2+)</name>
        <dbReference type="ChEBI" id="CHEBI:29033"/>
    </cofactor>
    <cofactor evidence="9">
        <name>Mn(2+)</name>
        <dbReference type="ChEBI" id="CHEBI:29035"/>
    </cofactor>
</comment>
<evidence type="ECO:0000313" key="10">
    <source>
        <dbReference type="EMBL" id="SET65872.1"/>
    </source>
</evidence>
<keyword evidence="7 9" id="KW-0464">Manganese</keyword>
<dbReference type="SUPFAM" id="SSF51658">
    <property type="entry name" value="Xylose isomerase-like"/>
    <property type="match status" value="1"/>
</dbReference>
<accession>A0A1I0G539</accession>
<evidence type="ECO:0000256" key="7">
    <source>
        <dbReference type="ARBA" id="ARBA00023211"/>
    </source>
</evidence>
<dbReference type="InterPro" id="IPR036237">
    <property type="entry name" value="Xyl_isomerase-like_sf"/>
</dbReference>
<keyword evidence="11" id="KW-1185">Reference proteome</keyword>
<evidence type="ECO:0000256" key="2">
    <source>
        <dbReference type="ARBA" id="ARBA00002713"/>
    </source>
</evidence>
<comment type="catalytic activity">
    <reaction evidence="1 9">
        <text>D-mannonate = 2-dehydro-3-deoxy-D-gluconate + H2O</text>
        <dbReference type="Rhea" id="RHEA:20097"/>
        <dbReference type="ChEBI" id="CHEBI:15377"/>
        <dbReference type="ChEBI" id="CHEBI:17767"/>
        <dbReference type="ChEBI" id="CHEBI:57990"/>
        <dbReference type="EC" id="4.2.1.8"/>
    </reaction>
</comment>
<dbReference type="PANTHER" id="PTHR30387">
    <property type="entry name" value="MANNONATE DEHYDRATASE"/>
    <property type="match status" value="1"/>
</dbReference>
<dbReference type="HAMAP" id="MF_00106">
    <property type="entry name" value="UxuA"/>
    <property type="match status" value="1"/>
</dbReference>
<dbReference type="PANTHER" id="PTHR30387:SF2">
    <property type="entry name" value="MANNONATE DEHYDRATASE"/>
    <property type="match status" value="1"/>
</dbReference>
<evidence type="ECO:0000256" key="1">
    <source>
        <dbReference type="ARBA" id="ARBA00001794"/>
    </source>
</evidence>
<protein>
    <recommendedName>
        <fullName evidence="5 9">Mannonate dehydratase</fullName>
        <ecNumber evidence="5 9">4.2.1.8</ecNumber>
    </recommendedName>
    <alternativeName>
        <fullName evidence="9">D-mannonate hydro-lyase</fullName>
    </alternativeName>
</protein>
<organism evidence="10 11">
    <name type="scientific">Enterocloster lavalensis</name>
    <dbReference type="NCBI Taxonomy" id="460384"/>
    <lineage>
        <taxon>Bacteria</taxon>
        <taxon>Bacillati</taxon>
        <taxon>Bacillota</taxon>
        <taxon>Clostridia</taxon>
        <taxon>Lachnospirales</taxon>
        <taxon>Lachnospiraceae</taxon>
        <taxon>Enterocloster</taxon>
    </lineage>
</organism>
<dbReference type="UniPathway" id="UPA00246"/>
<dbReference type="Pfam" id="PF03786">
    <property type="entry name" value="UxuA"/>
    <property type="match status" value="1"/>
</dbReference>
<dbReference type="InterPro" id="IPR004628">
    <property type="entry name" value="Man_deHydtase"/>
</dbReference>
<evidence type="ECO:0000256" key="9">
    <source>
        <dbReference type="HAMAP-Rule" id="MF_00106"/>
    </source>
</evidence>
<evidence type="ECO:0000256" key="5">
    <source>
        <dbReference type="ARBA" id="ARBA00012927"/>
    </source>
</evidence>
<keyword evidence="6 9" id="KW-0408">Iron</keyword>
<dbReference type="GeneID" id="93280882"/>
<comment type="similarity">
    <text evidence="4 9">Belongs to the mannonate dehydratase family.</text>
</comment>
<keyword evidence="8 9" id="KW-0456">Lyase</keyword>
<reference evidence="11" key="1">
    <citation type="submission" date="2016-10" db="EMBL/GenBank/DDBJ databases">
        <authorList>
            <person name="Varghese N."/>
            <person name="Submissions S."/>
        </authorList>
    </citation>
    <scope>NUCLEOTIDE SEQUENCE [LARGE SCALE GENOMIC DNA]</scope>
    <source>
        <strain evidence="11">NLAE-zl-G277</strain>
    </source>
</reference>
<evidence type="ECO:0000256" key="4">
    <source>
        <dbReference type="ARBA" id="ARBA00007389"/>
    </source>
</evidence>
<dbReference type="GO" id="GO:0008198">
    <property type="term" value="F:ferrous iron binding"/>
    <property type="evidence" value="ECO:0007669"/>
    <property type="project" value="TreeGrafter"/>
</dbReference>
<evidence type="ECO:0000313" key="11">
    <source>
        <dbReference type="Proteomes" id="UP000198508"/>
    </source>
</evidence>
<evidence type="ECO:0000256" key="6">
    <source>
        <dbReference type="ARBA" id="ARBA00023004"/>
    </source>
</evidence>
<comment type="function">
    <text evidence="2 9">Catalyzes the dehydration of D-mannonate.</text>
</comment>
<name>A0A1I0G539_9FIRM</name>
<dbReference type="EC" id="4.2.1.8" evidence="5 9"/>
<dbReference type="STRING" id="460384.SAMN05216313_110132"/>
<comment type="pathway">
    <text evidence="3 9">Carbohydrate metabolism; pentose and glucuronate interconversion.</text>
</comment>
<evidence type="ECO:0000256" key="8">
    <source>
        <dbReference type="ARBA" id="ARBA00023239"/>
    </source>
</evidence>
<gene>
    <name evidence="9" type="primary">uxuA</name>
    <name evidence="10" type="ORF">SAMN05216313_110132</name>
</gene>
<dbReference type="Gene3D" id="3.20.20.150">
    <property type="entry name" value="Divalent-metal-dependent TIM barrel enzymes"/>
    <property type="match status" value="1"/>
</dbReference>
<dbReference type="AlphaFoldDB" id="A0A1I0G539"/>
<dbReference type="NCBIfam" id="NF003027">
    <property type="entry name" value="PRK03906.1"/>
    <property type="match status" value="2"/>
</dbReference>
<dbReference type="RefSeq" id="WP_092363663.1">
    <property type="nucleotide sequence ID" value="NZ_DAINWJ010000535.1"/>
</dbReference>
<evidence type="ECO:0000256" key="3">
    <source>
        <dbReference type="ARBA" id="ARBA00004892"/>
    </source>
</evidence>
<dbReference type="GO" id="GO:0042840">
    <property type="term" value="P:D-glucuronate catabolic process"/>
    <property type="evidence" value="ECO:0007669"/>
    <property type="project" value="TreeGrafter"/>
</dbReference>
<dbReference type="PIRSF" id="PIRSF016049">
    <property type="entry name" value="Man_dehyd"/>
    <property type="match status" value="1"/>
</dbReference>
<dbReference type="GO" id="GO:0008927">
    <property type="term" value="F:mannonate dehydratase activity"/>
    <property type="evidence" value="ECO:0007669"/>
    <property type="project" value="UniProtKB-UniRule"/>
</dbReference>